<evidence type="ECO:0000313" key="8">
    <source>
        <dbReference type="EMBL" id="GGC69594.1"/>
    </source>
</evidence>
<dbReference type="Gene3D" id="1.20.1250.20">
    <property type="entry name" value="MFS general substrate transporter like domains"/>
    <property type="match status" value="2"/>
</dbReference>
<keyword evidence="4 6" id="KW-1133">Transmembrane helix</keyword>
<feature type="transmembrane region" description="Helical" evidence="6">
    <location>
        <begin position="341"/>
        <end position="362"/>
    </location>
</feature>
<name>A0A916XFH8_9BURK</name>
<evidence type="ECO:0000256" key="4">
    <source>
        <dbReference type="ARBA" id="ARBA00022989"/>
    </source>
</evidence>
<proteinExistence type="predicted"/>
<organism evidence="8 9">
    <name type="scientific">Undibacterium terreum</name>
    <dbReference type="NCBI Taxonomy" id="1224302"/>
    <lineage>
        <taxon>Bacteria</taxon>
        <taxon>Pseudomonadati</taxon>
        <taxon>Pseudomonadota</taxon>
        <taxon>Betaproteobacteria</taxon>
        <taxon>Burkholderiales</taxon>
        <taxon>Oxalobacteraceae</taxon>
        <taxon>Undibacterium</taxon>
    </lineage>
</organism>
<feature type="transmembrane region" description="Helical" evidence="6">
    <location>
        <begin position="58"/>
        <end position="78"/>
    </location>
</feature>
<feature type="transmembrane region" description="Helical" evidence="6">
    <location>
        <begin position="405"/>
        <end position="426"/>
    </location>
</feature>
<comment type="caution">
    <text evidence="8">The sequence shown here is derived from an EMBL/GenBank/DDBJ whole genome shotgun (WGS) entry which is preliminary data.</text>
</comment>
<feature type="transmembrane region" description="Helical" evidence="6">
    <location>
        <begin position="148"/>
        <end position="171"/>
    </location>
</feature>
<feature type="transmembrane region" description="Helical" evidence="6">
    <location>
        <begin position="317"/>
        <end position="335"/>
    </location>
</feature>
<accession>A0A916XFH8</accession>
<dbReference type="AlphaFoldDB" id="A0A916XFH8"/>
<keyword evidence="5 6" id="KW-0472">Membrane</keyword>
<evidence type="ECO:0000259" key="7">
    <source>
        <dbReference type="PROSITE" id="PS50850"/>
    </source>
</evidence>
<evidence type="ECO:0000256" key="6">
    <source>
        <dbReference type="SAM" id="Phobius"/>
    </source>
</evidence>
<dbReference type="InterPro" id="IPR011701">
    <property type="entry name" value="MFS"/>
</dbReference>
<dbReference type="InterPro" id="IPR020846">
    <property type="entry name" value="MFS_dom"/>
</dbReference>
<dbReference type="EMBL" id="BMED01000001">
    <property type="protein sequence ID" value="GGC69594.1"/>
    <property type="molecule type" value="Genomic_DNA"/>
</dbReference>
<keyword evidence="2" id="KW-0813">Transport</keyword>
<dbReference type="SUPFAM" id="SSF103473">
    <property type="entry name" value="MFS general substrate transporter"/>
    <property type="match status" value="1"/>
</dbReference>
<evidence type="ECO:0000313" key="9">
    <source>
        <dbReference type="Proteomes" id="UP000637423"/>
    </source>
</evidence>
<sequence length="437" mass="48012">MQTSLQQSVSLDEQAIFRKIGWRLVPFLFLCYVIAMMDRLNVGFAKLQFISDLHLNEAIYGLAAGFLYFGYILFEVPSNLMLHRLGVRKTLLRIMLLWGVFTIALAFASTKLEFYALRFLVGAAEAGFFPGVLFYFTYWFPERMRGRVTSLFVMALPVSGIIGGPVAAWIMTDFDQAGGMRGWQHLFILEGIPALVLGVLAYFYLANRPEEASWLSDEEKQVVKKIVNPDSGALAPRGPSRMREALGDKVVYTLAICYFAFYCVENALLLWIPTLLKSVGVSSLMNIGWLSGGISVLATAGMLTVSFSSDRLLERRWHVIGCGIVSALSFMLLPFGAHNIAITVILLILASAAVFGFLALFWTIPGAYFKDQAAAGGIALISSVGAIGGAVSPVFIGWVREMTGSYYYALGTLGACFLASLILLYFSIPHPRAGRQA</sequence>
<dbReference type="Proteomes" id="UP000637423">
    <property type="component" value="Unassembled WGS sequence"/>
</dbReference>
<reference evidence="8" key="1">
    <citation type="journal article" date="2014" name="Int. J. Syst. Evol. Microbiol.">
        <title>Complete genome sequence of Corynebacterium casei LMG S-19264T (=DSM 44701T), isolated from a smear-ripened cheese.</title>
        <authorList>
            <consortium name="US DOE Joint Genome Institute (JGI-PGF)"/>
            <person name="Walter F."/>
            <person name="Albersmeier A."/>
            <person name="Kalinowski J."/>
            <person name="Ruckert C."/>
        </authorList>
    </citation>
    <scope>NUCLEOTIDE SEQUENCE</scope>
    <source>
        <strain evidence="8">CGMCC 1.10998</strain>
    </source>
</reference>
<feature type="domain" description="Major facilitator superfamily (MFS) profile" evidence="7">
    <location>
        <begin position="24"/>
        <end position="432"/>
    </location>
</feature>
<dbReference type="RefSeq" id="WP_188565361.1">
    <property type="nucleotide sequence ID" value="NZ_BMED01000001.1"/>
</dbReference>
<feature type="transmembrane region" description="Helical" evidence="6">
    <location>
        <begin position="183"/>
        <end position="205"/>
    </location>
</feature>
<dbReference type="GO" id="GO:0022857">
    <property type="term" value="F:transmembrane transporter activity"/>
    <property type="evidence" value="ECO:0007669"/>
    <property type="project" value="InterPro"/>
</dbReference>
<reference evidence="8" key="2">
    <citation type="submission" date="2020-09" db="EMBL/GenBank/DDBJ databases">
        <authorList>
            <person name="Sun Q."/>
            <person name="Zhou Y."/>
        </authorList>
    </citation>
    <scope>NUCLEOTIDE SEQUENCE</scope>
    <source>
        <strain evidence="8">CGMCC 1.10998</strain>
    </source>
</reference>
<gene>
    <name evidence="8" type="ORF">GCM10011396_15760</name>
</gene>
<dbReference type="Pfam" id="PF07690">
    <property type="entry name" value="MFS_1"/>
    <property type="match status" value="1"/>
</dbReference>
<dbReference type="GO" id="GO:0016020">
    <property type="term" value="C:membrane"/>
    <property type="evidence" value="ECO:0007669"/>
    <property type="project" value="UniProtKB-SubCell"/>
</dbReference>
<feature type="transmembrane region" description="Helical" evidence="6">
    <location>
        <begin position="250"/>
        <end position="272"/>
    </location>
</feature>
<feature type="transmembrane region" description="Helical" evidence="6">
    <location>
        <begin position="284"/>
        <end position="305"/>
    </location>
</feature>
<keyword evidence="3 6" id="KW-0812">Transmembrane</keyword>
<feature type="transmembrane region" description="Helical" evidence="6">
    <location>
        <begin position="374"/>
        <end position="399"/>
    </location>
</feature>
<dbReference type="CDD" id="cd17319">
    <property type="entry name" value="MFS_ExuT_GudP_like"/>
    <property type="match status" value="1"/>
</dbReference>
<dbReference type="InterPro" id="IPR036259">
    <property type="entry name" value="MFS_trans_sf"/>
</dbReference>
<feature type="transmembrane region" description="Helical" evidence="6">
    <location>
        <begin position="90"/>
        <end position="109"/>
    </location>
</feature>
<dbReference type="PANTHER" id="PTHR43791:SF36">
    <property type="entry name" value="TRANSPORTER, PUTATIVE (AFU_ORTHOLOGUE AFUA_6G08340)-RELATED"/>
    <property type="match status" value="1"/>
</dbReference>
<evidence type="ECO:0000256" key="1">
    <source>
        <dbReference type="ARBA" id="ARBA00004141"/>
    </source>
</evidence>
<protein>
    <submittedName>
        <fullName evidence="8">MFS transporter</fullName>
    </submittedName>
</protein>
<keyword evidence="9" id="KW-1185">Reference proteome</keyword>
<dbReference type="PROSITE" id="PS50850">
    <property type="entry name" value="MFS"/>
    <property type="match status" value="1"/>
</dbReference>
<dbReference type="FunFam" id="1.20.1250.20:FF:000018">
    <property type="entry name" value="MFS transporter permease"/>
    <property type="match status" value="1"/>
</dbReference>
<feature type="transmembrane region" description="Helical" evidence="6">
    <location>
        <begin position="20"/>
        <end position="38"/>
    </location>
</feature>
<evidence type="ECO:0000256" key="5">
    <source>
        <dbReference type="ARBA" id="ARBA00023136"/>
    </source>
</evidence>
<feature type="transmembrane region" description="Helical" evidence="6">
    <location>
        <begin position="115"/>
        <end position="136"/>
    </location>
</feature>
<evidence type="ECO:0000256" key="2">
    <source>
        <dbReference type="ARBA" id="ARBA00022448"/>
    </source>
</evidence>
<evidence type="ECO:0000256" key="3">
    <source>
        <dbReference type="ARBA" id="ARBA00022692"/>
    </source>
</evidence>
<dbReference type="PANTHER" id="PTHR43791">
    <property type="entry name" value="PERMEASE-RELATED"/>
    <property type="match status" value="1"/>
</dbReference>
<comment type="subcellular location">
    <subcellularLocation>
        <location evidence="1">Membrane</location>
        <topology evidence="1">Multi-pass membrane protein</topology>
    </subcellularLocation>
</comment>